<evidence type="ECO:0000259" key="2">
    <source>
        <dbReference type="PROSITE" id="PS50020"/>
    </source>
</evidence>
<proteinExistence type="predicted"/>
<dbReference type="PROSITE" id="PS50020">
    <property type="entry name" value="WW_DOMAIN_2"/>
    <property type="match status" value="1"/>
</dbReference>
<feature type="chain" id="PRO_5046326817" evidence="1">
    <location>
        <begin position="19"/>
        <end position="336"/>
    </location>
</feature>
<evidence type="ECO:0000313" key="4">
    <source>
        <dbReference type="Proteomes" id="UP000595448"/>
    </source>
</evidence>
<keyword evidence="4" id="KW-1185">Reference proteome</keyword>
<dbReference type="EMBL" id="CP067977">
    <property type="protein sequence ID" value="QQQ19540.1"/>
    <property type="molecule type" value="Genomic_DNA"/>
</dbReference>
<evidence type="ECO:0000313" key="3">
    <source>
        <dbReference type="EMBL" id="QQQ19540.1"/>
    </source>
</evidence>
<evidence type="ECO:0000256" key="1">
    <source>
        <dbReference type="SAM" id="SignalP"/>
    </source>
</evidence>
<dbReference type="RefSeq" id="WP_201103891.1">
    <property type="nucleotide sequence ID" value="NZ_CP067977.1"/>
</dbReference>
<dbReference type="Proteomes" id="UP000595448">
    <property type="component" value="Chromosome"/>
</dbReference>
<dbReference type="PANTHER" id="PTHR40469:SF2">
    <property type="entry name" value="GALACTOSE-BINDING DOMAIN-LIKE SUPERFAMILY PROTEIN"/>
    <property type="match status" value="1"/>
</dbReference>
<dbReference type="PANTHER" id="PTHR40469">
    <property type="entry name" value="SECRETED GLYCOSYL HYDROLASE"/>
    <property type="match status" value="1"/>
</dbReference>
<gene>
    <name evidence="3" type="ORF">JIP62_05460</name>
</gene>
<dbReference type="Gene3D" id="3.40.50.880">
    <property type="match status" value="1"/>
</dbReference>
<feature type="domain" description="WW" evidence="2">
    <location>
        <begin position="217"/>
        <end position="249"/>
    </location>
</feature>
<dbReference type="InterPro" id="IPR029010">
    <property type="entry name" value="ThuA-like"/>
</dbReference>
<dbReference type="InterPro" id="IPR029062">
    <property type="entry name" value="Class_I_gatase-like"/>
</dbReference>
<feature type="signal peptide" evidence="1">
    <location>
        <begin position="1"/>
        <end position="18"/>
    </location>
</feature>
<dbReference type="PROSITE" id="PS51257">
    <property type="entry name" value="PROKAR_LIPOPROTEIN"/>
    <property type="match status" value="1"/>
</dbReference>
<protein>
    <submittedName>
        <fullName evidence="3">ThuA domain-containing protein</fullName>
    </submittedName>
</protein>
<sequence length="336" mass="36990">MLRPLLCLIALTALTACAGGGRPTRTEMPLRVLYLSQAVGWVHETVRRPDDGYSTGGLAPSEIAMQQMASDGGLILFLTQDAREITPERLAQTDVLVFNTTGLLPIDRATWTAITAWIESGRGGFVGIHSATDTSLDFEGGQDAYTAFIGGRFDGHPWTEGTAIRLANLDPDHPLARMWPDGTDYAEEIYQYVGFQPDQVRVLQALDMRHGPLRRPYPVPVTWVRSMGQGRLFYTNLGHTPSTWDDPRFRDQITGAILWAGHRTDAPSTPNPQVQDRHAVDGFLAAEGSRPNTQAPLALAPAIRDLQAFHPEKRDGDDTQWRRAIDRLNAALASPS</sequence>
<reference evidence="3 4" key="1">
    <citation type="submission" date="2021-01" db="EMBL/GenBank/DDBJ databases">
        <title>Brevundimonas vitis sp. nov., an bacterium isolated from grape (Vitis vinifera).</title>
        <authorList>
            <person name="Jiang L."/>
            <person name="Lee J."/>
        </authorList>
    </citation>
    <scope>NUCLEOTIDE SEQUENCE [LARGE SCALE GENOMIC DNA]</scope>
    <source>
        <strain evidence="3 4">GRTSA-9</strain>
    </source>
</reference>
<dbReference type="SUPFAM" id="SSF52317">
    <property type="entry name" value="Class I glutamine amidotransferase-like"/>
    <property type="match status" value="1"/>
</dbReference>
<name>A0ABX7BQ12_9CAUL</name>
<dbReference type="InterPro" id="IPR001202">
    <property type="entry name" value="WW_dom"/>
</dbReference>
<organism evidence="3 4">
    <name type="scientific">Brevundimonas vitisensis</name>
    <dbReference type="NCBI Taxonomy" id="2800818"/>
    <lineage>
        <taxon>Bacteria</taxon>
        <taxon>Pseudomonadati</taxon>
        <taxon>Pseudomonadota</taxon>
        <taxon>Alphaproteobacteria</taxon>
        <taxon>Caulobacterales</taxon>
        <taxon>Caulobacteraceae</taxon>
        <taxon>Brevundimonas</taxon>
    </lineage>
</organism>
<dbReference type="PROSITE" id="PS01159">
    <property type="entry name" value="WW_DOMAIN_1"/>
    <property type="match status" value="1"/>
</dbReference>
<dbReference type="Pfam" id="PF06283">
    <property type="entry name" value="ThuA"/>
    <property type="match status" value="1"/>
</dbReference>
<accession>A0ABX7BQ12</accession>
<keyword evidence="1" id="KW-0732">Signal</keyword>